<accession>A0AAD1XAW3</accession>
<evidence type="ECO:0000313" key="4">
    <source>
        <dbReference type="Proteomes" id="UP001295684"/>
    </source>
</evidence>
<reference evidence="3" key="1">
    <citation type="submission" date="2023-07" db="EMBL/GenBank/DDBJ databases">
        <authorList>
            <consortium name="AG Swart"/>
            <person name="Singh M."/>
            <person name="Singh A."/>
            <person name="Seah K."/>
            <person name="Emmerich C."/>
        </authorList>
    </citation>
    <scope>NUCLEOTIDE SEQUENCE</scope>
    <source>
        <strain evidence="3">DP1</strain>
    </source>
</reference>
<protein>
    <submittedName>
        <fullName evidence="3">Uncharacterized protein</fullName>
    </submittedName>
</protein>
<organism evidence="3 4">
    <name type="scientific">Euplotes crassus</name>
    <dbReference type="NCBI Taxonomy" id="5936"/>
    <lineage>
        <taxon>Eukaryota</taxon>
        <taxon>Sar</taxon>
        <taxon>Alveolata</taxon>
        <taxon>Ciliophora</taxon>
        <taxon>Intramacronucleata</taxon>
        <taxon>Spirotrichea</taxon>
        <taxon>Hypotrichia</taxon>
        <taxon>Euplotida</taxon>
        <taxon>Euplotidae</taxon>
        <taxon>Moneuplotes</taxon>
    </lineage>
</organism>
<feature type="region of interest" description="Disordered" evidence="2">
    <location>
        <begin position="315"/>
        <end position="347"/>
    </location>
</feature>
<proteinExistence type="predicted"/>
<name>A0AAD1XAW3_EUPCR</name>
<evidence type="ECO:0000256" key="1">
    <source>
        <dbReference type="SAM" id="Coils"/>
    </source>
</evidence>
<evidence type="ECO:0000256" key="2">
    <source>
        <dbReference type="SAM" id="MobiDB-lite"/>
    </source>
</evidence>
<evidence type="ECO:0000313" key="3">
    <source>
        <dbReference type="EMBL" id="CAI2367480.1"/>
    </source>
</evidence>
<keyword evidence="4" id="KW-1185">Reference proteome</keyword>
<feature type="region of interest" description="Disordered" evidence="2">
    <location>
        <begin position="240"/>
        <end position="268"/>
    </location>
</feature>
<gene>
    <name evidence="3" type="ORF">ECRASSUSDP1_LOCUS8766</name>
</gene>
<dbReference type="Proteomes" id="UP001295684">
    <property type="component" value="Unassembled WGS sequence"/>
</dbReference>
<feature type="compositionally biased region" description="Polar residues" evidence="2">
    <location>
        <begin position="244"/>
        <end position="253"/>
    </location>
</feature>
<feature type="coiled-coil region" evidence="1">
    <location>
        <begin position="15"/>
        <end position="68"/>
    </location>
</feature>
<comment type="caution">
    <text evidence="3">The sequence shown here is derived from an EMBL/GenBank/DDBJ whole genome shotgun (WGS) entry which is preliminary data.</text>
</comment>
<dbReference type="AlphaFoldDB" id="A0AAD1XAW3"/>
<dbReference type="EMBL" id="CAMPGE010008588">
    <property type="protein sequence ID" value="CAI2367480.1"/>
    <property type="molecule type" value="Genomic_DNA"/>
</dbReference>
<feature type="compositionally biased region" description="Acidic residues" evidence="2">
    <location>
        <begin position="324"/>
        <end position="346"/>
    </location>
</feature>
<sequence>MKEKMLAKMGQRIQVDKAAEEAKQEEIKKKKAEELAKKKKGLRLKKQKQKEAEKLVQAEQKVKSAKEALVFSLILLIEYQGEKILRRHWPIIYNIIDQSQLGEIFEERDANDRCSNLPCYRALSNRGASQGQLLDLFEQEKEKKKGYFNEKATEELLNLFFCSPKCKNQAREDIEKVNRDLDSYHFKGISSFKFLAKYPASNVKLLEYYDAMAEFKALCEKVRNLPTEIETSFKQLVKEESSLDPETQSSSTLVEEEKKQDGSPFIVEKQFTQKEQEDILDKKISHEEVIEGYVPKEQPQKSILKRRNNGSFTLKEPQSKVKFDDDDSTDQEEDTEISEDSSEEDPHEVLADIGTELQVSSYTKLSMLFISACDKNRLSEFVRYPKLEIQNPDFDKLDILCERLRKEFNLLVDSKIEEQTRISLWNEIRRLLSSLNYYYSSIPSLNAKESKMMIYCLVKFIQDHKLVTDVQDWVASLNSGDCEEALCSYFTL</sequence>
<keyword evidence="1" id="KW-0175">Coiled coil</keyword>